<dbReference type="PANTHER" id="PTHR31793">
    <property type="entry name" value="4-HYDROXYBENZOYL-COA THIOESTERASE FAMILY MEMBER"/>
    <property type="match status" value="1"/>
</dbReference>
<dbReference type="InterPro" id="IPR050563">
    <property type="entry name" value="4-hydroxybenzoyl-CoA_TE"/>
</dbReference>
<evidence type="ECO:0000256" key="3">
    <source>
        <dbReference type="ARBA" id="ARBA00022528"/>
    </source>
</evidence>
<dbReference type="GO" id="GO:0006629">
    <property type="term" value="P:lipid metabolic process"/>
    <property type="evidence" value="ECO:0007669"/>
    <property type="project" value="UniProtKB-KW"/>
</dbReference>
<evidence type="ECO:0000313" key="8">
    <source>
        <dbReference type="EMBL" id="PKA46466.1"/>
    </source>
</evidence>
<protein>
    <submittedName>
        <fullName evidence="8">Uncharacterized protein</fullName>
    </submittedName>
</protein>
<evidence type="ECO:0000256" key="4">
    <source>
        <dbReference type="ARBA" id="ARBA00022640"/>
    </source>
</evidence>
<keyword evidence="3" id="KW-0150">Chloroplast</keyword>
<dbReference type="GO" id="GO:0009507">
    <property type="term" value="C:chloroplast"/>
    <property type="evidence" value="ECO:0007669"/>
    <property type="project" value="UniProtKB-SubCell"/>
</dbReference>
<reference evidence="8 9" key="1">
    <citation type="journal article" date="2017" name="Nature">
        <title>The Apostasia genome and the evolution of orchids.</title>
        <authorList>
            <person name="Zhang G.Q."/>
            <person name="Liu K.W."/>
            <person name="Li Z."/>
            <person name="Lohaus R."/>
            <person name="Hsiao Y.Y."/>
            <person name="Niu S.C."/>
            <person name="Wang J.Y."/>
            <person name="Lin Y.C."/>
            <person name="Xu Q."/>
            <person name="Chen L.J."/>
            <person name="Yoshida K."/>
            <person name="Fujiwara S."/>
            <person name="Wang Z.W."/>
            <person name="Zhang Y.Q."/>
            <person name="Mitsuda N."/>
            <person name="Wang M."/>
            <person name="Liu G.H."/>
            <person name="Pecoraro L."/>
            <person name="Huang H.X."/>
            <person name="Xiao X.J."/>
            <person name="Lin M."/>
            <person name="Wu X.Y."/>
            <person name="Wu W.L."/>
            <person name="Chen Y.Y."/>
            <person name="Chang S.B."/>
            <person name="Sakamoto S."/>
            <person name="Ohme-Takagi M."/>
            <person name="Yagi M."/>
            <person name="Zeng S.J."/>
            <person name="Shen C.Y."/>
            <person name="Yeh C.M."/>
            <person name="Luo Y.B."/>
            <person name="Tsai W.C."/>
            <person name="Van de Peer Y."/>
            <person name="Liu Z.J."/>
        </authorList>
    </citation>
    <scope>NUCLEOTIDE SEQUENCE [LARGE SCALE GENOMIC DNA]</scope>
    <source>
        <strain evidence="9">cv. Shenzhen</strain>
        <tissue evidence="8">Stem</tissue>
    </source>
</reference>
<comment type="subcellular location">
    <subcellularLocation>
        <location evidence="1">Plastid</location>
        <location evidence="1">Chloroplast</location>
    </subcellularLocation>
</comment>
<keyword evidence="5" id="KW-0378">Hydrolase</keyword>
<dbReference type="AlphaFoldDB" id="A0A2H9ZT51"/>
<evidence type="ECO:0000313" key="9">
    <source>
        <dbReference type="Proteomes" id="UP000236161"/>
    </source>
</evidence>
<evidence type="ECO:0000256" key="2">
    <source>
        <dbReference type="ARBA" id="ARBA00005953"/>
    </source>
</evidence>
<proteinExistence type="inferred from homology"/>
<dbReference type="Proteomes" id="UP000236161">
    <property type="component" value="Unassembled WGS sequence"/>
</dbReference>
<keyword evidence="9" id="KW-1185">Reference proteome</keyword>
<keyword evidence="4" id="KW-0934">Plastid</keyword>
<dbReference type="GO" id="GO:0016297">
    <property type="term" value="F:fatty acyl-[ACP] hydrolase activity"/>
    <property type="evidence" value="ECO:0007669"/>
    <property type="project" value="TreeGrafter"/>
</dbReference>
<organism evidence="8 9">
    <name type="scientific">Apostasia shenzhenica</name>
    <dbReference type="NCBI Taxonomy" id="1088818"/>
    <lineage>
        <taxon>Eukaryota</taxon>
        <taxon>Viridiplantae</taxon>
        <taxon>Streptophyta</taxon>
        <taxon>Embryophyta</taxon>
        <taxon>Tracheophyta</taxon>
        <taxon>Spermatophyta</taxon>
        <taxon>Magnoliopsida</taxon>
        <taxon>Liliopsida</taxon>
        <taxon>Asparagales</taxon>
        <taxon>Orchidaceae</taxon>
        <taxon>Apostasioideae</taxon>
        <taxon>Apostasia</taxon>
    </lineage>
</organism>
<accession>A0A2H9ZT51</accession>
<evidence type="ECO:0000256" key="7">
    <source>
        <dbReference type="ARBA" id="ARBA00023098"/>
    </source>
</evidence>
<dbReference type="Gene3D" id="3.10.129.10">
    <property type="entry name" value="Hotdog Thioesterase"/>
    <property type="match status" value="1"/>
</dbReference>
<dbReference type="InterPro" id="IPR029069">
    <property type="entry name" value="HotDog_dom_sf"/>
</dbReference>
<evidence type="ECO:0000256" key="5">
    <source>
        <dbReference type="ARBA" id="ARBA00022801"/>
    </source>
</evidence>
<dbReference type="FunFam" id="3.10.129.10:FF:000037">
    <property type="entry name" value="acyl-acyl carrier protein thioesterase ATL3, chloroplastic"/>
    <property type="match status" value="1"/>
</dbReference>
<dbReference type="Pfam" id="PF13279">
    <property type="entry name" value="4HBT_2"/>
    <property type="match status" value="1"/>
</dbReference>
<dbReference type="PANTHER" id="PTHR31793:SF27">
    <property type="entry name" value="NOVEL THIOESTERASE SUPERFAMILY DOMAIN AND SAPOSIN A-TYPE DOMAIN CONTAINING PROTEIN (0610012H03RIK)"/>
    <property type="match status" value="1"/>
</dbReference>
<sequence>MHTQVGVHLNAAPVGRGRIELKSADAGHCNPQRRHCLDSCCLSLWKEFAPLSHSMARLSTSTAVHHCILLRRSVKRQFGFSFPHFPTGFPIGPSVARCEEIATATRAIQQVESDPGARMSKFLEVELKVRDYELDQYGVVNNSVYASYCQHGRHELLERVGLSPDAVARTGQALALSELSLKFISPLRSHDRFVVKVRVSGSSAARVFFEHYIFRLPDEKPILEAMATAVWLDENYRPIRFSAELISKLLKFDPSAEY</sequence>
<comment type="similarity">
    <text evidence="2">Belongs to the 4-hydroxybenzoyl-CoA thioesterase family.</text>
</comment>
<keyword evidence="7" id="KW-0443">Lipid metabolism</keyword>
<gene>
    <name evidence="8" type="ORF">AXF42_Ash012599</name>
</gene>
<dbReference type="OrthoDB" id="588330at2759"/>
<dbReference type="SUPFAM" id="SSF54637">
    <property type="entry name" value="Thioesterase/thiol ester dehydrase-isomerase"/>
    <property type="match status" value="1"/>
</dbReference>
<keyword evidence="6" id="KW-0809">Transit peptide</keyword>
<evidence type="ECO:0000256" key="1">
    <source>
        <dbReference type="ARBA" id="ARBA00004229"/>
    </source>
</evidence>
<name>A0A2H9ZT51_9ASPA</name>
<dbReference type="CDD" id="cd00586">
    <property type="entry name" value="4HBT"/>
    <property type="match status" value="1"/>
</dbReference>
<evidence type="ECO:0000256" key="6">
    <source>
        <dbReference type="ARBA" id="ARBA00022946"/>
    </source>
</evidence>
<dbReference type="EMBL" id="KZ454132">
    <property type="protein sequence ID" value="PKA46466.1"/>
    <property type="molecule type" value="Genomic_DNA"/>
</dbReference>